<name>A0A841PKS7_9HYPH</name>
<evidence type="ECO:0008006" key="5">
    <source>
        <dbReference type="Google" id="ProtNLM"/>
    </source>
</evidence>
<reference evidence="3 4" key="1">
    <citation type="submission" date="2020-08" db="EMBL/GenBank/DDBJ databases">
        <title>Genomic Encyclopedia of Type Strains, Phase IV (KMG-IV): sequencing the most valuable type-strain genomes for metagenomic binning, comparative biology and taxonomic classification.</title>
        <authorList>
            <person name="Goeker M."/>
        </authorList>
    </citation>
    <scope>NUCLEOTIDE SEQUENCE [LARGE SCALE GENOMIC DNA]</scope>
    <source>
        <strain evidence="3 4">DSM 100039</strain>
    </source>
</reference>
<keyword evidence="2" id="KW-0732">Signal</keyword>
<evidence type="ECO:0000256" key="2">
    <source>
        <dbReference type="SAM" id="SignalP"/>
    </source>
</evidence>
<proteinExistence type="predicted"/>
<gene>
    <name evidence="3" type="ORF">HNQ71_003974</name>
</gene>
<evidence type="ECO:0000313" key="3">
    <source>
        <dbReference type="EMBL" id="MBB6411300.1"/>
    </source>
</evidence>
<sequence length="291" mass="30372">MLRNRFLAVGLGLSALPPAGPAFADEGGISFWLPGQYGSFAAIPTEPGWSWAAVYYHASLAAGADQQFSRGGRIDAGLDANANLVLFGPSYTFAAPVIDGQLTLSMMAVGGRNEASVDAVLTGPNGNTLSGSATDRLTAFGDLYPTATLKWNSGVHNYMTYVAGDIPVGSYEAGRLANLGIGHGAIDVGGGYTYFNPATGREASAVLGFTYNLENPDTDYQSGVDMHIDWGAAQFLNEQFFVGRPATTTSRSPATAAAQRRSATSSRASPASARRSATCFPSATRCRARST</sequence>
<feature type="chain" id="PRO_5032733085" description="Phenol degradation protein meta" evidence="2">
    <location>
        <begin position="25"/>
        <end position="291"/>
    </location>
</feature>
<comment type="caution">
    <text evidence="3">The sequence shown here is derived from an EMBL/GenBank/DDBJ whole genome shotgun (WGS) entry which is preliminary data.</text>
</comment>
<dbReference type="EMBL" id="JACHEF010000003">
    <property type="protein sequence ID" value="MBB6411300.1"/>
    <property type="molecule type" value="Genomic_DNA"/>
</dbReference>
<evidence type="ECO:0000313" key="4">
    <source>
        <dbReference type="Proteomes" id="UP000556329"/>
    </source>
</evidence>
<dbReference type="AlphaFoldDB" id="A0A841PKS7"/>
<keyword evidence="4" id="KW-1185">Reference proteome</keyword>
<evidence type="ECO:0000256" key="1">
    <source>
        <dbReference type="SAM" id="MobiDB-lite"/>
    </source>
</evidence>
<dbReference type="Pfam" id="PF13557">
    <property type="entry name" value="Phenol_MetA_deg"/>
    <property type="match status" value="1"/>
</dbReference>
<feature type="region of interest" description="Disordered" evidence="1">
    <location>
        <begin position="246"/>
        <end position="277"/>
    </location>
</feature>
<feature type="signal peptide" evidence="2">
    <location>
        <begin position="1"/>
        <end position="24"/>
    </location>
</feature>
<protein>
    <recommendedName>
        <fullName evidence="5">Phenol degradation protein meta</fullName>
    </recommendedName>
</protein>
<dbReference type="Proteomes" id="UP000556329">
    <property type="component" value="Unassembled WGS sequence"/>
</dbReference>
<accession>A0A841PKS7</accession>
<organism evidence="3 4">
    <name type="scientific">Mesorhizobium sangaii</name>
    <dbReference type="NCBI Taxonomy" id="505389"/>
    <lineage>
        <taxon>Bacteria</taxon>
        <taxon>Pseudomonadati</taxon>
        <taxon>Pseudomonadota</taxon>
        <taxon>Alphaproteobacteria</taxon>
        <taxon>Hyphomicrobiales</taxon>
        <taxon>Phyllobacteriaceae</taxon>
        <taxon>Mesorhizobium</taxon>
    </lineage>
</organism>
<dbReference type="InterPro" id="IPR025737">
    <property type="entry name" value="FApF"/>
</dbReference>